<evidence type="ECO:0000313" key="2">
    <source>
        <dbReference type="Proteomes" id="UP000195386"/>
    </source>
</evidence>
<dbReference type="RefSeq" id="WP_087426461.1">
    <property type="nucleotide sequence ID" value="NZ_JADNLF010000009.1"/>
</dbReference>
<gene>
    <name evidence="1" type="ORF">B5F97_12265</name>
</gene>
<sequence>MIVEGVTFNEDRVKKMKKRDFIDAHKNVFFLDRPPEEREKTLSSIYDDITSSNAPKQKKDDYIL</sequence>
<accession>A0A1Y3YRL9</accession>
<reference evidence="2" key="1">
    <citation type="submission" date="2017-04" db="EMBL/GenBank/DDBJ databases">
        <title>Function of individual gut microbiota members based on whole genome sequencing of pure cultures obtained from chicken caecum.</title>
        <authorList>
            <person name="Medvecky M."/>
            <person name="Cejkova D."/>
            <person name="Polansky O."/>
            <person name="Karasova D."/>
            <person name="Kubasova T."/>
            <person name="Cizek A."/>
            <person name="Rychlik I."/>
        </authorList>
    </citation>
    <scope>NUCLEOTIDE SEQUENCE [LARGE SCALE GENOMIC DNA]</scope>
    <source>
        <strain evidence="2">An43</strain>
    </source>
</reference>
<protein>
    <submittedName>
        <fullName evidence="1">Uncharacterized protein</fullName>
    </submittedName>
</protein>
<organism evidence="1 2">
    <name type="scientific">Bacteroides clarus</name>
    <dbReference type="NCBI Taxonomy" id="626929"/>
    <lineage>
        <taxon>Bacteria</taxon>
        <taxon>Pseudomonadati</taxon>
        <taxon>Bacteroidota</taxon>
        <taxon>Bacteroidia</taxon>
        <taxon>Bacteroidales</taxon>
        <taxon>Bacteroidaceae</taxon>
        <taxon>Bacteroides</taxon>
    </lineage>
</organism>
<evidence type="ECO:0000313" key="1">
    <source>
        <dbReference type="EMBL" id="OUO00503.1"/>
    </source>
</evidence>
<name>A0A1Y3YRL9_9BACE</name>
<dbReference type="AlphaFoldDB" id="A0A1Y3YRL9"/>
<proteinExistence type="predicted"/>
<comment type="caution">
    <text evidence="1">The sequence shown here is derived from an EMBL/GenBank/DDBJ whole genome shotgun (WGS) entry which is preliminary data.</text>
</comment>
<dbReference type="EMBL" id="NFII01000011">
    <property type="protein sequence ID" value="OUO00503.1"/>
    <property type="molecule type" value="Genomic_DNA"/>
</dbReference>
<dbReference type="Proteomes" id="UP000195386">
    <property type="component" value="Unassembled WGS sequence"/>
</dbReference>
<dbReference type="GeneID" id="61678340"/>